<accession>A0A0F9HGA1</accession>
<reference evidence="1" key="1">
    <citation type="journal article" date="2015" name="Nature">
        <title>Complex archaea that bridge the gap between prokaryotes and eukaryotes.</title>
        <authorList>
            <person name="Spang A."/>
            <person name="Saw J.H."/>
            <person name="Jorgensen S.L."/>
            <person name="Zaremba-Niedzwiedzka K."/>
            <person name="Martijn J."/>
            <person name="Lind A.E."/>
            <person name="van Eijk R."/>
            <person name="Schleper C."/>
            <person name="Guy L."/>
            <person name="Ettema T.J."/>
        </authorList>
    </citation>
    <scope>NUCLEOTIDE SEQUENCE</scope>
</reference>
<organism evidence="1">
    <name type="scientific">marine sediment metagenome</name>
    <dbReference type="NCBI Taxonomy" id="412755"/>
    <lineage>
        <taxon>unclassified sequences</taxon>
        <taxon>metagenomes</taxon>
        <taxon>ecological metagenomes</taxon>
    </lineage>
</organism>
<dbReference type="AlphaFoldDB" id="A0A0F9HGA1"/>
<protein>
    <submittedName>
        <fullName evidence="1">Uncharacterized protein</fullName>
    </submittedName>
</protein>
<name>A0A0F9HGA1_9ZZZZ</name>
<proteinExistence type="predicted"/>
<evidence type="ECO:0000313" key="1">
    <source>
        <dbReference type="EMBL" id="KKL74132.1"/>
    </source>
</evidence>
<dbReference type="EMBL" id="LAZR01024747">
    <property type="protein sequence ID" value="KKL74132.1"/>
    <property type="molecule type" value="Genomic_DNA"/>
</dbReference>
<gene>
    <name evidence="1" type="ORF">LCGC14_2067930</name>
</gene>
<sequence length="71" mass="8657">MSRRVKARLRRMLILEKTDHEDRVELDRLIEEKTGKYCDKGVDELSDEDILDLLRLIWKKRKKKVLEEYVV</sequence>
<comment type="caution">
    <text evidence="1">The sequence shown here is derived from an EMBL/GenBank/DDBJ whole genome shotgun (WGS) entry which is preliminary data.</text>
</comment>